<dbReference type="EMBL" id="BSVB01000001">
    <property type="protein sequence ID" value="GMA96071.1"/>
    <property type="molecule type" value="Genomic_DNA"/>
</dbReference>
<dbReference type="PRINTS" id="PR00419">
    <property type="entry name" value="ADXRDTASE"/>
</dbReference>
<dbReference type="SUPFAM" id="SSF51905">
    <property type="entry name" value="FAD/NAD(P)-binding domain"/>
    <property type="match status" value="1"/>
</dbReference>
<dbReference type="PANTHER" id="PTHR10668">
    <property type="entry name" value="PHYTOENE DEHYDROGENASE"/>
    <property type="match status" value="1"/>
</dbReference>
<dbReference type="InterPro" id="IPR036188">
    <property type="entry name" value="FAD/NAD-bd_sf"/>
</dbReference>
<dbReference type="Pfam" id="PF13450">
    <property type="entry name" value="NAD_binding_8"/>
    <property type="match status" value="1"/>
</dbReference>
<evidence type="ECO:0008006" key="3">
    <source>
        <dbReference type="Google" id="ProtNLM"/>
    </source>
</evidence>
<evidence type="ECO:0000313" key="1">
    <source>
        <dbReference type="EMBL" id="GMA96071.1"/>
    </source>
</evidence>
<proteinExistence type="predicted"/>
<evidence type="ECO:0000313" key="2">
    <source>
        <dbReference type="Proteomes" id="UP001157034"/>
    </source>
</evidence>
<keyword evidence="2" id="KW-1185">Reference proteome</keyword>
<gene>
    <name evidence="1" type="ORF">GCM10025881_28950</name>
</gene>
<protein>
    <recommendedName>
        <fullName evidence="3">NAD(P)/FAD-dependent oxidoreductase</fullName>
    </recommendedName>
</protein>
<dbReference type="PANTHER" id="PTHR10668:SF105">
    <property type="entry name" value="DEHYDROGENASE-RELATED"/>
    <property type="match status" value="1"/>
</dbReference>
<accession>A0ABQ6K617</accession>
<sequence length="249" mass="25562">MIDATVVGSGPNGLAAAVTLARAGLKVRLLERNDTIGGGIRSAPLTLPGFVHDICSAVHPAALASPFFRAWGLTERVPFVVPKASYAHPLDGGTAAIAYRDLDRTVDGLGRDGRAWRGLLGPLVRRIDEVTDFTGSTLVRVPPHPVTAVRYGLRALEQGGAWGAARFRDDAAPALLFGVAAHANIPLPSLAGAGAGLLLAAHGHAAGWGLPTGGTQRIADALADDLRAHGGDIETGADIGSPADLDPRP</sequence>
<dbReference type="Proteomes" id="UP001157034">
    <property type="component" value="Unassembled WGS sequence"/>
</dbReference>
<comment type="caution">
    <text evidence="1">The sequence shown here is derived from an EMBL/GenBank/DDBJ whole genome shotgun (WGS) entry which is preliminary data.</text>
</comment>
<dbReference type="Gene3D" id="3.50.50.60">
    <property type="entry name" value="FAD/NAD(P)-binding domain"/>
    <property type="match status" value="2"/>
</dbReference>
<name>A0ABQ6K617_9MICO</name>
<organism evidence="1 2">
    <name type="scientific">Pseudolysinimonas kribbensis</name>
    <dbReference type="NCBI Taxonomy" id="433641"/>
    <lineage>
        <taxon>Bacteria</taxon>
        <taxon>Bacillati</taxon>
        <taxon>Actinomycetota</taxon>
        <taxon>Actinomycetes</taxon>
        <taxon>Micrococcales</taxon>
        <taxon>Microbacteriaceae</taxon>
        <taxon>Pseudolysinimonas</taxon>
    </lineage>
</organism>
<reference evidence="2" key="1">
    <citation type="journal article" date="2019" name="Int. J. Syst. Evol. Microbiol.">
        <title>The Global Catalogue of Microorganisms (GCM) 10K type strain sequencing project: providing services to taxonomists for standard genome sequencing and annotation.</title>
        <authorList>
            <consortium name="The Broad Institute Genomics Platform"/>
            <consortium name="The Broad Institute Genome Sequencing Center for Infectious Disease"/>
            <person name="Wu L."/>
            <person name="Ma J."/>
        </authorList>
    </citation>
    <scope>NUCLEOTIDE SEQUENCE [LARGE SCALE GENOMIC DNA]</scope>
    <source>
        <strain evidence="2">NBRC 108894</strain>
    </source>
</reference>